<dbReference type="Gene3D" id="1.10.3720.10">
    <property type="entry name" value="MetI-like"/>
    <property type="match status" value="1"/>
</dbReference>
<sequence length="274" mass="30321">MIFARRSAIYLILVALATLFIGPFGWLIITALKSSSELTAYPVHWLPASWQFGNFSRALNFIPFLGYARNSLIIATIYSVLITISSAWAGFGFARLTAPGKKVLFGVLLSTMMMPAMITLIPTYIIFAKLGMIDTYWPWVLWGLAGAPYLIFLFRQFFSNMPQELEEAAIVDGCGYGRIFWRIFLPQSWPVLATSMVLSFSWSWGDYIAPSLLLSTDRTTLAVAVATQYTNPANDTPVNEVIAAGSVLYIIPVLVLFLILQRGFVSGVATSGLK</sequence>
<keyword evidence="10" id="KW-1185">Reference proteome</keyword>
<feature type="transmembrane region" description="Helical" evidence="7">
    <location>
        <begin position="72"/>
        <end position="91"/>
    </location>
</feature>
<evidence type="ECO:0000256" key="7">
    <source>
        <dbReference type="RuleBase" id="RU363032"/>
    </source>
</evidence>
<dbReference type="OrthoDB" id="2063054at2"/>
<dbReference type="Proteomes" id="UP000305778">
    <property type="component" value="Unassembled WGS sequence"/>
</dbReference>
<keyword evidence="4 7" id="KW-0812">Transmembrane</keyword>
<evidence type="ECO:0000256" key="2">
    <source>
        <dbReference type="ARBA" id="ARBA00022448"/>
    </source>
</evidence>
<reference evidence="9 10" key="1">
    <citation type="submission" date="2019-04" db="EMBL/GenBank/DDBJ databases">
        <title>Streptomyces oryziradicis sp. nov., a novel actinomycete isolated from rhizosphere soil of rice (Oryza sativa L.).</title>
        <authorList>
            <person name="Li C."/>
        </authorList>
    </citation>
    <scope>NUCLEOTIDE SEQUENCE [LARGE SCALE GENOMIC DNA]</scope>
    <source>
        <strain evidence="9 10">NEAU-C40</strain>
    </source>
</reference>
<dbReference type="InterPro" id="IPR000515">
    <property type="entry name" value="MetI-like"/>
</dbReference>
<comment type="similarity">
    <text evidence="7">Belongs to the binding-protein-dependent transport system permease family.</text>
</comment>
<feature type="transmembrane region" description="Helical" evidence="7">
    <location>
        <begin position="7"/>
        <end position="29"/>
    </location>
</feature>
<gene>
    <name evidence="9" type="ORF">FCI23_26365</name>
</gene>
<keyword evidence="6 7" id="KW-0472">Membrane</keyword>
<feature type="domain" description="ABC transmembrane type-1" evidence="8">
    <location>
        <begin position="68"/>
        <end position="260"/>
    </location>
</feature>
<proteinExistence type="inferred from homology"/>
<evidence type="ECO:0000256" key="4">
    <source>
        <dbReference type="ARBA" id="ARBA00022692"/>
    </source>
</evidence>
<dbReference type="SUPFAM" id="SSF161098">
    <property type="entry name" value="MetI-like"/>
    <property type="match status" value="1"/>
</dbReference>
<evidence type="ECO:0000313" key="10">
    <source>
        <dbReference type="Proteomes" id="UP000305778"/>
    </source>
</evidence>
<dbReference type="InterPro" id="IPR035906">
    <property type="entry name" value="MetI-like_sf"/>
</dbReference>
<feature type="transmembrane region" description="Helical" evidence="7">
    <location>
        <begin position="139"/>
        <end position="158"/>
    </location>
</feature>
<evidence type="ECO:0000256" key="1">
    <source>
        <dbReference type="ARBA" id="ARBA00004651"/>
    </source>
</evidence>
<name>A0A4U0SGS2_9ACTN</name>
<dbReference type="GO" id="GO:0005886">
    <property type="term" value="C:plasma membrane"/>
    <property type="evidence" value="ECO:0007669"/>
    <property type="project" value="UniProtKB-SubCell"/>
</dbReference>
<dbReference type="Pfam" id="PF00528">
    <property type="entry name" value="BPD_transp_1"/>
    <property type="match status" value="1"/>
</dbReference>
<feature type="transmembrane region" description="Helical" evidence="7">
    <location>
        <begin position="103"/>
        <end position="127"/>
    </location>
</feature>
<dbReference type="RefSeq" id="WP_136726424.1">
    <property type="nucleotide sequence ID" value="NZ_SUMC01000028.1"/>
</dbReference>
<dbReference type="PROSITE" id="PS50928">
    <property type="entry name" value="ABC_TM1"/>
    <property type="match status" value="1"/>
</dbReference>
<feature type="transmembrane region" description="Helical" evidence="7">
    <location>
        <begin position="241"/>
        <end position="260"/>
    </location>
</feature>
<evidence type="ECO:0000259" key="8">
    <source>
        <dbReference type="PROSITE" id="PS50928"/>
    </source>
</evidence>
<evidence type="ECO:0000256" key="3">
    <source>
        <dbReference type="ARBA" id="ARBA00022475"/>
    </source>
</evidence>
<keyword evidence="5 7" id="KW-1133">Transmembrane helix</keyword>
<dbReference type="EMBL" id="SUMC01000028">
    <property type="protein sequence ID" value="TKA08682.1"/>
    <property type="molecule type" value="Genomic_DNA"/>
</dbReference>
<keyword evidence="3" id="KW-1003">Cell membrane</keyword>
<dbReference type="GO" id="GO:0055085">
    <property type="term" value="P:transmembrane transport"/>
    <property type="evidence" value="ECO:0007669"/>
    <property type="project" value="InterPro"/>
</dbReference>
<dbReference type="CDD" id="cd06261">
    <property type="entry name" value="TM_PBP2"/>
    <property type="match status" value="1"/>
</dbReference>
<keyword evidence="2 7" id="KW-0813">Transport</keyword>
<protein>
    <submittedName>
        <fullName evidence="9">Carbohydrate ABC transporter permease</fullName>
    </submittedName>
</protein>
<comment type="caution">
    <text evidence="9">The sequence shown here is derived from an EMBL/GenBank/DDBJ whole genome shotgun (WGS) entry which is preliminary data.</text>
</comment>
<dbReference type="PANTHER" id="PTHR43744">
    <property type="entry name" value="ABC TRANSPORTER PERMEASE PROTEIN MG189-RELATED-RELATED"/>
    <property type="match status" value="1"/>
</dbReference>
<feature type="transmembrane region" description="Helical" evidence="7">
    <location>
        <begin position="179"/>
        <end position="204"/>
    </location>
</feature>
<evidence type="ECO:0000256" key="6">
    <source>
        <dbReference type="ARBA" id="ARBA00023136"/>
    </source>
</evidence>
<accession>A0A4U0SGS2</accession>
<evidence type="ECO:0000313" key="9">
    <source>
        <dbReference type="EMBL" id="TKA08682.1"/>
    </source>
</evidence>
<evidence type="ECO:0000256" key="5">
    <source>
        <dbReference type="ARBA" id="ARBA00022989"/>
    </source>
</evidence>
<comment type="subcellular location">
    <subcellularLocation>
        <location evidence="1 7">Cell membrane</location>
        <topology evidence="1 7">Multi-pass membrane protein</topology>
    </subcellularLocation>
</comment>
<organism evidence="9 10">
    <name type="scientific">Actinacidiphila oryziradicis</name>
    <dbReference type="NCBI Taxonomy" id="2571141"/>
    <lineage>
        <taxon>Bacteria</taxon>
        <taxon>Bacillati</taxon>
        <taxon>Actinomycetota</taxon>
        <taxon>Actinomycetes</taxon>
        <taxon>Kitasatosporales</taxon>
        <taxon>Streptomycetaceae</taxon>
        <taxon>Actinacidiphila</taxon>
    </lineage>
</organism>
<dbReference type="AlphaFoldDB" id="A0A4U0SGS2"/>
<dbReference type="PANTHER" id="PTHR43744:SF12">
    <property type="entry name" value="ABC TRANSPORTER PERMEASE PROTEIN MG189-RELATED"/>
    <property type="match status" value="1"/>
</dbReference>